<evidence type="ECO:0000313" key="5">
    <source>
        <dbReference type="Proteomes" id="UP000440694"/>
    </source>
</evidence>
<dbReference type="GO" id="GO:0019867">
    <property type="term" value="C:outer membrane"/>
    <property type="evidence" value="ECO:0007669"/>
    <property type="project" value="InterPro"/>
</dbReference>
<dbReference type="InterPro" id="IPR013425">
    <property type="entry name" value="Autotrns_rpt"/>
</dbReference>
<evidence type="ECO:0000313" key="4">
    <source>
        <dbReference type="EMBL" id="MTD93396.1"/>
    </source>
</evidence>
<accession>A0A6I3KGU9</accession>
<feature type="domain" description="Autotransporter" evidence="3">
    <location>
        <begin position="732"/>
        <end position="1009"/>
    </location>
</feature>
<dbReference type="PROSITE" id="PS51208">
    <property type="entry name" value="AUTOTRANSPORTER"/>
    <property type="match status" value="1"/>
</dbReference>
<feature type="chain" id="PRO_5026129951" evidence="2">
    <location>
        <begin position="33"/>
        <end position="1009"/>
    </location>
</feature>
<reference evidence="4 5" key="1">
    <citation type="submission" date="2019-11" db="EMBL/GenBank/DDBJ databases">
        <title>Identification of a novel strain.</title>
        <authorList>
            <person name="Xu Q."/>
            <person name="Wang G."/>
        </authorList>
    </citation>
    <scope>NUCLEOTIDE SEQUENCE [LARGE SCALE GENOMIC DNA]</scope>
    <source>
        <strain evidence="5">xq</strain>
    </source>
</reference>
<dbReference type="InterPro" id="IPR011050">
    <property type="entry name" value="Pectin_lyase_fold/virulence"/>
</dbReference>
<evidence type="ECO:0000256" key="1">
    <source>
        <dbReference type="ARBA" id="ARBA00022729"/>
    </source>
</evidence>
<keyword evidence="5" id="KW-1185">Reference proteome</keyword>
<evidence type="ECO:0000259" key="3">
    <source>
        <dbReference type="PROSITE" id="PS51208"/>
    </source>
</evidence>
<dbReference type="InterPro" id="IPR036709">
    <property type="entry name" value="Autotransporte_beta_dom_sf"/>
</dbReference>
<dbReference type="Gene3D" id="2.40.128.130">
    <property type="entry name" value="Autotransporter beta-domain"/>
    <property type="match status" value="1"/>
</dbReference>
<dbReference type="AlphaFoldDB" id="A0A6I3KGU9"/>
<protein>
    <submittedName>
        <fullName evidence="4">Autotransporter domain-containing protein</fullName>
    </submittedName>
</protein>
<dbReference type="EMBL" id="WMBQ01000001">
    <property type="protein sequence ID" value="MTD93396.1"/>
    <property type="molecule type" value="Genomic_DNA"/>
</dbReference>
<dbReference type="InterPro" id="IPR005546">
    <property type="entry name" value="Autotransporte_beta"/>
</dbReference>
<dbReference type="SMART" id="SM00869">
    <property type="entry name" value="Autotransporter"/>
    <property type="match status" value="1"/>
</dbReference>
<gene>
    <name evidence="4" type="ORF">GIW81_03480</name>
</gene>
<keyword evidence="1 2" id="KW-0732">Signal</keyword>
<feature type="signal peptide" evidence="2">
    <location>
        <begin position="1"/>
        <end position="32"/>
    </location>
</feature>
<dbReference type="Proteomes" id="UP000440694">
    <property type="component" value="Unassembled WGS sequence"/>
</dbReference>
<dbReference type="InterPro" id="IPR006315">
    <property type="entry name" value="OM_autotransptr_brl_dom"/>
</dbReference>
<proteinExistence type="predicted"/>
<dbReference type="Pfam" id="PF03797">
    <property type="entry name" value="Autotransporter"/>
    <property type="match status" value="1"/>
</dbReference>
<comment type="caution">
    <text evidence="4">The sequence shown here is derived from an EMBL/GenBank/DDBJ whole genome shotgun (WGS) entry which is preliminary data.</text>
</comment>
<dbReference type="NCBIfam" id="TIGR02601">
    <property type="entry name" value="autotrns_rpt"/>
    <property type="match status" value="1"/>
</dbReference>
<sequence>MQATRSPTRRIHAHRACAAAGVLLLAATPASPQSSNLYVGGGWVAVDFVDTISGDDTQPTVQLGFNGSGASNPFTMDTGSVGILASSQYFTPGPDAKRLGEGSQYYSSDHRTEYGVWWEATQQIYSNGVLVAEAKVPVLQVTHEKRCDANGGNCQWNYSPDVHMMGVGFAREGAVGQTDPSRHSPEYNAFLNLTAVAVTPGGPLTVLPDDWHNGYVVSGDQVQLGLTTSNTANAGFIKLAPNPTYFTPTNKEWSLVPASITVDSQPPVEGTVLMDTGLKPGILTPTGTVGHFTCGQNECADHSTYLAISLPTGGFQIFSYEFQLNVSDPMRPHEVHLPGGTDTYFNTGLRVFNGINLIFDADNGFTGYQLASSGAGSPTINMWMALGGPFTVPDGFTSSLPLVLFGSSTLSPEGSAEFTAIITGSSSNGLTIDGPGTVRFTAFNAYTGPTTVTRGRLGVDGSIVSPVEVQNGGVLGGTGVLGANVTIGAGGIYAPGNSIGSQIIVGNLSFDLGGVFEVEVDPTTSDQAGVFGSIDLTGAVLQLLIARSRYAPVTSYEIIDNLGGTPAIGTFAQVISPFIFFLPYVDYDFGADHDVMLTLRRSTDFSAVARTPNERAVAEALETLPQDSPVFEAIQFQATAAGAQQAFNALSGEVHATVSSTLANDSHYVRDILMGRLVQAYYARTGGNTGAVAGLASGGPMAVAGLGNASPMGLGISGLGMGASDAVDPQLGVASPITFWTQGYGAWADFNGNGNAAGANRTLGGFLSGMDAMFADGWRIGGALGYAQTDVSVGSRLSSADVDSYQLAAYTSGQVGSFVVRGGGVWSWSSIDTDRSIVFPGFFEQVEASYNANTGQVFGEVALPLNHSHIAYEPFTGLAWVGVDTGSFTEGGGFAALTSSGANDSVGYMTLGLRAAGSMLIDGMEVVPRGSLTWLHAFGDVDPDQSLAFATFGQSFVVSGVPLAQDSALIDAGFDVILAPNATAGIVYTGQFADNVQDNAVTGRATWRF</sequence>
<dbReference type="SUPFAM" id="SSF51126">
    <property type="entry name" value="Pectin lyase-like"/>
    <property type="match status" value="1"/>
</dbReference>
<evidence type="ECO:0000256" key="2">
    <source>
        <dbReference type="SAM" id="SignalP"/>
    </source>
</evidence>
<organism evidence="4 5">
    <name type="scientific">Hyphomicrobium album</name>
    <dbReference type="NCBI Taxonomy" id="2665159"/>
    <lineage>
        <taxon>Bacteria</taxon>
        <taxon>Pseudomonadati</taxon>
        <taxon>Pseudomonadota</taxon>
        <taxon>Alphaproteobacteria</taxon>
        <taxon>Hyphomicrobiales</taxon>
        <taxon>Hyphomicrobiaceae</taxon>
        <taxon>Hyphomicrobium</taxon>
    </lineage>
</organism>
<name>A0A6I3KGU9_9HYPH</name>
<dbReference type="SUPFAM" id="SSF103515">
    <property type="entry name" value="Autotransporter"/>
    <property type="match status" value="1"/>
</dbReference>
<dbReference type="NCBIfam" id="TIGR01414">
    <property type="entry name" value="autotrans_barl"/>
    <property type="match status" value="1"/>
</dbReference>